<evidence type="ECO:0000256" key="2">
    <source>
        <dbReference type="SAM" id="SignalP"/>
    </source>
</evidence>
<proteinExistence type="predicted"/>
<feature type="chain" id="PRO_5035194879" evidence="2">
    <location>
        <begin position="21"/>
        <end position="128"/>
    </location>
</feature>
<comment type="caution">
    <text evidence="3">The sequence shown here is derived from an EMBL/GenBank/DDBJ whole genome shotgun (WGS) entry which is preliminary data.</text>
</comment>
<keyword evidence="2" id="KW-0732">Signal</keyword>
<feature type="region of interest" description="Disordered" evidence="1">
    <location>
        <begin position="75"/>
        <end position="128"/>
    </location>
</feature>
<feature type="non-terminal residue" evidence="3">
    <location>
        <position position="128"/>
    </location>
</feature>
<name>A0A8J5N6A0_HOMAM</name>
<feature type="compositionally biased region" description="Low complexity" evidence="1">
    <location>
        <begin position="82"/>
        <end position="91"/>
    </location>
</feature>
<reference evidence="3" key="1">
    <citation type="journal article" date="2021" name="Sci. Adv.">
        <title>The American lobster genome reveals insights on longevity, neural, and immune adaptations.</title>
        <authorList>
            <person name="Polinski J.M."/>
            <person name="Zimin A.V."/>
            <person name="Clark K.F."/>
            <person name="Kohn A.B."/>
            <person name="Sadowski N."/>
            <person name="Timp W."/>
            <person name="Ptitsyn A."/>
            <person name="Khanna P."/>
            <person name="Romanova D.Y."/>
            <person name="Williams P."/>
            <person name="Greenwood S.J."/>
            <person name="Moroz L.L."/>
            <person name="Walt D.R."/>
            <person name="Bodnar A.G."/>
        </authorList>
    </citation>
    <scope>NUCLEOTIDE SEQUENCE</scope>
    <source>
        <strain evidence="3">GMGI-L3</strain>
    </source>
</reference>
<evidence type="ECO:0000256" key="1">
    <source>
        <dbReference type="SAM" id="MobiDB-lite"/>
    </source>
</evidence>
<keyword evidence="4" id="KW-1185">Reference proteome</keyword>
<protein>
    <submittedName>
        <fullName evidence="3">Uncharacterized protein</fullName>
    </submittedName>
</protein>
<accession>A0A8J5N6A0</accession>
<evidence type="ECO:0000313" key="4">
    <source>
        <dbReference type="Proteomes" id="UP000747542"/>
    </source>
</evidence>
<dbReference type="Proteomes" id="UP000747542">
    <property type="component" value="Unassembled WGS sequence"/>
</dbReference>
<sequence>WCYLLLFYAILCHIPCDIFCFSFYPNPFLQSPSIFSGEDECMAMKFANNFPQLPHPSVIRLITITNNQPLEHQSLRYAEGGPSPTTLSSPSVDLVPQQAASDNGSRSATREMTKVGRSTRGATAVEQP</sequence>
<dbReference type="AlphaFoldDB" id="A0A8J5N6A0"/>
<organism evidence="3 4">
    <name type="scientific">Homarus americanus</name>
    <name type="common">American lobster</name>
    <dbReference type="NCBI Taxonomy" id="6706"/>
    <lineage>
        <taxon>Eukaryota</taxon>
        <taxon>Metazoa</taxon>
        <taxon>Ecdysozoa</taxon>
        <taxon>Arthropoda</taxon>
        <taxon>Crustacea</taxon>
        <taxon>Multicrustacea</taxon>
        <taxon>Malacostraca</taxon>
        <taxon>Eumalacostraca</taxon>
        <taxon>Eucarida</taxon>
        <taxon>Decapoda</taxon>
        <taxon>Pleocyemata</taxon>
        <taxon>Astacidea</taxon>
        <taxon>Nephropoidea</taxon>
        <taxon>Nephropidae</taxon>
        <taxon>Homarus</taxon>
    </lineage>
</organism>
<feature type="compositionally biased region" description="Polar residues" evidence="1">
    <location>
        <begin position="98"/>
        <end position="107"/>
    </location>
</feature>
<evidence type="ECO:0000313" key="3">
    <source>
        <dbReference type="EMBL" id="KAG7173919.1"/>
    </source>
</evidence>
<feature type="signal peptide" evidence="2">
    <location>
        <begin position="1"/>
        <end position="20"/>
    </location>
</feature>
<dbReference type="EMBL" id="JAHLQT010008529">
    <property type="protein sequence ID" value="KAG7173919.1"/>
    <property type="molecule type" value="Genomic_DNA"/>
</dbReference>
<gene>
    <name evidence="3" type="ORF">Hamer_G022926</name>
</gene>